<keyword evidence="6" id="KW-0663">Pyridoxal phosphate</keyword>
<keyword evidence="7 11" id="KW-0456">Lyase</keyword>
<comment type="cofactor">
    <cofactor evidence="1">
        <name>pyridoxal 5'-phosphate</name>
        <dbReference type="ChEBI" id="CHEBI:597326"/>
    </cofactor>
</comment>
<dbReference type="CDD" id="cd00609">
    <property type="entry name" value="AAT_like"/>
    <property type="match status" value="1"/>
</dbReference>
<comment type="catalytic activity">
    <reaction evidence="9">
        <text>O-phospho-L-threonine + H(+) = (R)-1-aminopropan-2-yl phosphate + CO2</text>
        <dbReference type="Rhea" id="RHEA:11492"/>
        <dbReference type="ChEBI" id="CHEBI:15378"/>
        <dbReference type="ChEBI" id="CHEBI:16526"/>
        <dbReference type="ChEBI" id="CHEBI:58563"/>
        <dbReference type="ChEBI" id="CHEBI:58675"/>
        <dbReference type="EC" id="4.1.1.81"/>
    </reaction>
</comment>
<evidence type="ECO:0000256" key="2">
    <source>
        <dbReference type="ARBA" id="ARBA00003444"/>
    </source>
</evidence>
<dbReference type="EC" id="4.1.1.81" evidence="4"/>
<dbReference type="UniPathway" id="UPA00148"/>
<keyword evidence="12" id="KW-1185">Reference proteome</keyword>
<evidence type="ECO:0000256" key="9">
    <source>
        <dbReference type="ARBA" id="ARBA00048531"/>
    </source>
</evidence>
<sequence length="375" mass="42453">MSQMEQHGHGGDRWTAGELWGRPAKNFLDFSANINPLGPPRKLVEALQAALMEKGPSVLTEYPDPECRTLRRMLAEFHQVSEEGVIIGNGGAELIDLINEAVRPRQVGVIHPSFTEYEKTARKRGQEVRALPVRADEHFQPEEGTLMDLIRSVDLFYLGQPNNPCGTLLSEDLLREAARQAASHGTVLAVDEAFLDFVVEEEKRSFIRQIEKYPTTVVIRSMTKFYALPGLRLGYGVGHPEWIRPMGKRQIPWSVNSLAQLAGEVALSCSTFRTETHRWLQRERKYVVEQLKEIQGIEAWWGEVNFFLIRLRKNGITATQLQEYMGQNGVMIRDASTFSGLDPRYIRVAVRSRGENRQLVTVLKRILESGGDDKG</sequence>
<evidence type="ECO:0000259" key="10">
    <source>
        <dbReference type="Pfam" id="PF00155"/>
    </source>
</evidence>
<proteinExistence type="predicted"/>
<dbReference type="AlphaFoldDB" id="A0A7D4CE82"/>
<dbReference type="PANTHER" id="PTHR42885">
    <property type="entry name" value="HISTIDINOL-PHOSPHATE AMINOTRANSFERASE-RELATED"/>
    <property type="match status" value="1"/>
</dbReference>
<dbReference type="InterPro" id="IPR004839">
    <property type="entry name" value="Aminotransferase_I/II_large"/>
</dbReference>
<reference evidence="11 12" key="1">
    <citation type="submission" date="2020-01" db="EMBL/GenBank/DDBJ databases">
        <authorList>
            <person name="Gulvik C.A."/>
            <person name="Batra D.G."/>
        </authorList>
    </citation>
    <scope>NUCLEOTIDE SEQUENCE [LARGE SCALE GENOMIC DNA]</scope>
    <source>
        <strain evidence="11 12">W9323</strain>
    </source>
</reference>
<dbReference type="Gene3D" id="3.90.1150.10">
    <property type="entry name" value="Aspartate Aminotransferase, domain 1"/>
    <property type="match status" value="1"/>
</dbReference>
<dbReference type="Proteomes" id="UP000503088">
    <property type="component" value="Chromosome"/>
</dbReference>
<dbReference type="SUPFAM" id="SSF53383">
    <property type="entry name" value="PLP-dependent transferases"/>
    <property type="match status" value="1"/>
</dbReference>
<dbReference type="InterPro" id="IPR004838">
    <property type="entry name" value="NHTrfase_class1_PyrdxlP-BS"/>
</dbReference>
<dbReference type="PROSITE" id="PS00105">
    <property type="entry name" value="AA_TRANSFER_CLASS_1"/>
    <property type="match status" value="1"/>
</dbReference>
<dbReference type="InterPro" id="IPR005860">
    <property type="entry name" value="CobD"/>
</dbReference>
<comment type="pathway">
    <text evidence="3">Cofactor biosynthesis; adenosylcobalamin biosynthesis.</text>
</comment>
<dbReference type="GO" id="GO:0030170">
    <property type="term" value="F:pyridoxal phosphate binding"/>
    <property type="evidence" value="ECO:0007669"/>
    <property type="project" value="InterPro"/>
</dbReference>
<dbReference type="GO" id="GO:0048472">
    <property type="term" value="F:threonine-phosphate decarboxylase activity"/>
    <property type="evidence" value="ECO:0007669"/>
    <property type="project" value="UniProtKB-EC"/>
</dbReference>
<dbReference type="PANTHER" id="PTHR42885:SF1">
    <property type="entry name" value="THREONINE-PHOSPHATE DECARBOXYLASE"/>
    <property type="match status" value="1"/>
</dbReference>
<evidence type="ECO:0000256" key="7">
    <source>
        <dbReference type="ARBA" id="ARBA00023239"/>
    </source>
</evidence>
<feature type="domain" description="Aminotransferase class I/classII large" evidence="10">
    <location>
        <begin position="26"/>
        <end position="362"/>
    </location>
</feature>
<name>A0A7D4CE82_9BACL</name>
<evidence type="ECO:0000256" key="4">
    <source>
        <dbReference type="ARBA" id="ARBA00012285"/>
    </source>
</evidence>
<dbReference type="NCBIfam" id="TIGR01140">
    <property type="entry name" value="L_thr_O3P_dcar"/>
    <property type="match status" value="1"/>
</dbReference>
<evidence type="ECO:0000256" key="5">
    <source>
        <dbReference type="ARBA" id="ARBA00022573"/>
    </source>
</evidence>
<dbReference type="EMBL" id="CP048104">
    <property type="protein sequence ID" value="QKG83654.1"/>
    <property type="molecule type" value="Genomic_DNA"/>
</dbReference>
<dbReference type="GO" id="GO:0009236">
    <property type="term" value="P:cobalamin biosynthetic process"/>
    <property type="evidence" value="ECO:0007669"/>
    <property type="project" value="UniProtKB-UniPathway"/>
</dbReference>
<dbReference type="Gene3D" id="3.40.640.10">
    <property type="entry name" value="Type I PLP-dependent aspartate aminotransferase-like (Major domain)"/>
    <property type="match status" value="1"/>
</dbReference>
<evidence type="ECO:0000256" key="1">
    <source>
        <dbReference type="ARBA" id="ARBA00001933"/>
    </source>
</evidence>
<keyword evidence="5" id="KW-0169">Cobalamin biosynthesis</keyword>
<comment type="function">
    <text evidence="2">Decarboxylates L-threonine-O-3-phosphate to yield (R)-1-amino-2-propanol O-2-phosphate, the precursor for the linkage between the nucleotide loop and the corrin ring in cobalamin.</text>
</comment>
<evidence type="ECO:0000256" key="3">
    <source>
        <dbReference type="ARBA" id="ARBA00004953"/>
    </source>
</evidence>
<dbReference type="KEGG" id="kpul:GXN76_03640"/>
<dbReference type="Pfam" id="PF00155">
    <property type="entry name" value="Aminotran_1_2"/>
    <property type="match status" value="1"/>
</dbReference>
<dbReference type="InterPro" id="IPR015422">
    <property type="entry name" value="PyrdxlP-dep_Trfase_small"/>
</dbReference>
<organism evidence="11 12">
    <name type="scientific">Kroppenstedtia pulmonis</name>
    <dbReference type="NCBI Taxonomy" id="1380685"/>
    <lineage>
        <taxon>Bacteria</taxon>
        <taxon>Bacillati</taxon>
        <taxon>Bacillota</taxon>
        <taxon>Bacilli</taxon>
        <taxon>Bacillales</taxon>
        <taxon>Thermoactinomycetaceae</taxon>
        <taxon>Kroppenstedtia</taxon>
    </lineage>
</organism>
<evidence type="ECO:0000256" key="8">
    <source>
        <dbReference type="ARBA" id="ARBA00029996"/>
    </source>
</evidence>
<evidence type="ECO:0000313" key="11">
    <source>
        <dbReference type="EMBL" id="QKG83654.1"/>
    </source>
</evidence>
<dbReference type="InterPro" id="IPR015421">
    <property type="entry name" value="PyrdxlP-dep_Trfase_major"/>
</dbReference>
<dbReference type="InterPro" id="IPR015424">
    <property type="entry name" value="PyrdxlP-dep_Trfase"/>
</dbReference>
<gene>
    <name evidence="11" type="ORF">GXN76_03640</name>
</gene>
<evidence type="ECO:0000256" key="6">
    <source>
        <dbReference type="ARBA" id="ARBA00022898"/>
    </source>
</evidence>
<evidence type="ECO:0000313" key="12">
    <source>
        <dbReference type="Proteomes" id="UP000503088"/>
    </source>
</evidence>
<accession>A0A7D4CE82</accession>
<protein>
    <recommendedName>
        <fullName evidence="4">threonine-phosphate decarboxylase</fullName>
        <ecNumber evidence="4">4.1.1.81</ecNumber>
    </recommendedName>
    <alternativeName>
        <fullName evidence="8">L-threonine-O-3-phosphate decarboxylase</fullName>
    </alternativeName>
</protein>